<keyword evidence="7" id="KW-1185">Reference proteome</keyword>
<feature type="compositionally biased region" description="Low complexity" evidence="2">
    <location>
        <begin position="99"/>
        <end position="110"/>
    </location>
</feature>
<dbReference type="PROSITE" id="PS50003">
    <property type="entry name" value="PH_DOMAIN"/>
    <property type="match status" value="1"/>
</dbReference>
<evidence type="ECO:0000259" key="5">
    <source>
        <dbReference type="PROSITE" id="PS50238"/>
    </source>
</evidence>
<feature type="domain" description="PH" evidence="3">
    <location>
        <begin position="261"/>
        <end position="376"/>
    </location>
</feature>
<dbReference type="InterPro" id="IPR036020">
    <property type="entry name" value="WW_dom_sf"/>
</dbReference>
<dbReference type="InterPro" id="IPR011993">
    <property type="entry name" value="PH-like_dom_sf"/>
</dbReference>
<dbReference type="SMART" id="SM00456">
    <property type="entry name" value="WW"/>
    <property type="match status" value="1"/>
</dbReference>
<dbReference type="SUPFAM" id="SSF50729">
    <property type="entry name" value="PH domain-like"/>
    <property type="match status" value="1"/>
</dbReference>
<dbReference type="SUPFAM" id="SSF51045">
    <property type="entry name" value="WW domain"/>
    <property type="match status" value="1"/>
</dbReference>
<evidence type="ECO:0000259" key="3">
    <source>
        <dbReference type="PROSITE" id="PS50003"/>
    </source>
</evidence>
<evidence type="ECO:0000259" key="4">
    <source>
        <dbReference type="PROSITE" id="PS50020"/>
    </source>
</evidence>
<dbReference type="FunFam" id="1.10.555.10:FF:000003">
    <property type="entry name" value="Putative rho GTPase-activating protein 12"/>
    <property type="match status" value="1"/>
</dbReference>
<dbReference type="AlphaFoldDB" id="A0A7M5XF74"/>
<dbReference type="PANTHER" id="PTHR23176">
    <property type="entry name" value="RHO/RAC/CDC GTPASE-ACTIVATING PROTEIN"/>
    <property type="match status" value="1"/>
</dbReference>
<dbReference type="PROSITE" id="PS01159">
    <property type="entry name" value="WW_DOMAIN_1"/>
    <property type="match status" value="1"/>
</dbReference>
<dbReference type="Pfam" id="PF00169">
    <property type="entry name" value="PH"/>
    <property type="match status" value="1"/>
</dbReference>
<feature type="region of interest" description="Disordered" evidence="2">
    <location>
        <begin position="383"/>
        <end position="467"/>
    </location>
</feature>
<dbReference type="InterPro" id="IPR001202">
    <property type="entry name" value="WW_dom"/>
</dbReference>
<dbReference type="Gene3D" id="2.30.29.30">
    <property type="entry name" value="Pleckstrin-homology domain (PH domain)/Phosphotyrosine-binding domain (PTB)"/>
    <property type="match status" value="1"/>
</dbReference>
<dbReference type="GO" id="GO:0007165">
    <property type="term" value="P:signal transduction"/>
    <property type="evidence" value="ECO:0007669"/>
    <property type="project" value="InterPro"/>
</dbReference>
<feature type="domain" description="WW" evidence="4">
    <location>
        <begin position="159"/>
        <end position="186"/>
    </location>
</feature>
<dbReference type="Gene3D" id="6.10.140.2130">
    <property type="match status" value="1"/>
</dbReference>
<evidence type="ECO:0000256" key="2">
    <source>
        <dbReference type="SAM" id="MobiDB-lite"/>
    </source>
</evidence>
<evidence type="ECO:0000313" key="7">
    <source>
        <dbReference type="Proteomes" id="UP000594262"/>
    </source>
</evidence>
<dbReference type="SMART" id="SM00233">
    <property type="entry name" value="PH"/>
    <property type="match status" value="1"/>
</dbReference>
<dbReference type="PROSITE" id="PS50020">
    <property type="entry name" value="WW_DOMAIN_2"/>
    <property type="match status" value="1"/>
</dbReference>
<feature type="compositionally biased region" description="Polar residues" evidence="2">
    <location>
        <begin position="63"/>
        <end position="74"/>
    </location>
</feature>
<dbReference type="SUPFAM" id="SSF48350">
    <property type="entry name" value="GTPase activation domain, GAP"/>
    <property type="match status" value="1"/>
</dbReference>
<protein>
    <recommendedName>
        <fullName evidence="8">Rho GTPase activating protein</fullName>
    </recommendedName>
</protein>
<evidence type="ECO:0000256" key="1">
    <source>
        <dbReference type="ARBA" id="ARBA00022468"/>
    </source>
</evidence>
<dbReference type="OrthoDB" id="79452at2759"/>
<dbReference type="EnsemblMetazoa" id="CLYHEMT022478.2">
    <property type="protein sequence ID" value="CLYHEMP022478.2"/>
    <property type="gene ID" value="CLYHEMG022478"/>
</dbReference>
<dbReference type="SMART" id="SM00324">
    <property type="entry name" value="RhoGAP"/>
    <property type="match status" value="1"/>
</dbReference>
<dbReference type="InterPro" id="IPR000198">
    <property type="entry name" value="RhoGAP_dom"/>
</dbReference>
<proteinExistence type="predicted"/>
<feature type="region of interest" description="Disordered" evidence="2">
    <location>
        <begin position="30"/>
        <end position="112"/>
    </location>
</feature>
<dbReference type="InterPro" id="IPR008936">
    <property type="entry name" value="Rho_GTPase_activation_prot"/>
</dbReference>
<dbReference type="PANTHER" id="PTHR23176:SF129">
    <property type="entry name" value="RHO GTPASE ACTIVATING PROTEIN AT 16F, ISOFORM E-RELATED"/>
    <property type="match status" value="1"/>
</dbReference>
<feature type="region of interest" description="Disordered" evidence="2">
    <location>
        <begin position="183"/>
        <end position="266"/>
    </location>
</feature>
<dbReference type="GO" id="GO:0005737">
    <property type="term" value="C:cytoplasm"/>
    <property type="evidence" value="ECO:0007669"/>
    <property type="project" value="TreeGrafter"/>
</dbReference>
<dbReference type="CDD" id="cd00201">
    <property type="entry name" value="WW"/>
    <property type="match status" value="1"/>
</dbReference>
<keyword evidence="1" id="KW-0343">GTPase activation</keyword>
<dbReference type="Gene3D" id="1.10.555.10">
    <property type="entry name" value="Rho GTPase activation protein"/>
    <property type="match status" value="1"/>
</dbReference>
<organism evidence="6 7">
    <name type="scientific">Clytia hemisphaerica</name>
    <dbReference type="NCBI Taxonomy" id="252671"/>
    <lineage>
        <taxon>Eukaryota</taxon>
        <taxon>Metazoa</taxon>
        <taxon>Cnidaria</taxon>
        <taxon>Hydrozoa</taxon>
        <taxon>Hydroidolina</taxon>
        <taxon>Leptothecata</taxon>
        <taxon>Obeliida</taxon>
        <taxon>Clytiidae</taxon>
        <taxon>Clytia</taxon>
    </lineage>
</organism>
<evidence type="ECO:0000313" key="6">
    <source>
        <dbReference type="EnsemblMetazoa" id="CLYHEMP022478.2"/>
    </source>
</evidence>
<evidence type="ECO:0008006" key="8">
    <source>
        <dbReference type="Google" id="ProtNLM"/>
    </source>
</evidence>
<dbReference type="Proteomes" id="UP000594262">
    <property type="component" value="Unplaced"/>
</dbReference>
<dbReference type="Pfam" id="PF00620">
    <property type="entry name" value="RhoGAP"/>
    <property type="match status" value="1"/>
</dbReference>
<dbReference type="InterPro" id="IPR050729">
    <property type="entry name" value="Rho-GAP"/>
</dbReference>
<dbReference type="Gene3D" id="2.20.70.10">
    <property type="match status" value="1"/>
</dbReference>
<sequence>FLFFSIQSADDEDDEAFDPSLDDIPADLRSLNINTNDENYPSPPPDSLPSLSFEISPRKTDQLKSFTLPSGRSNRNSKRDSYNSSFYNEARSEMKKTPSSHSGSSLSDLSQENISQERIDIPRISTSPVMSNAPKGWTVEIEPQTHDEIFINNVTKERWKSCVDKSGRTYFYNMNGPGTTWALPEVSDSGRSKNMRRNSFGETLEGVIRRQTVSSQRSPRNKCHSVHVRSPSSLSSEEDKSARSPVVSPRLPSKNKKIGPKAEKAGQLMRRKVVEGRKQIKKPIWTPIYICKYDSNLVFYKDQKTASPKPGFPTGKPESSLDLHGATLDHISKEKVKGKKYVFQIASYGGQNVHQFVADNQLEMGEWIVCIQATIHKLEEEEPLPPHPLQHQISNGGGGERLASPTSTIAPPNDLSPPPSTSSNKAASPMMPKKLLGSESKSGGFKGFSRRLSKRVTGGTDEEKDKTRIKDKLKKYLSKRPSFNELESKGIIADFVFGYPLEKLCEREDNLVPRFIVQIVHEVEKRGLDVDGIYRVSGNLSSVNKLRGLIDNGEMPDYSQPEWNDIHLLTGCLKLYFRELPEPLLPFHLFDRFVGAMKSPFKPEKLKLMREVVSELKAERKETLNLLLTHFNRVMSMSSKNRMHSQNIAIVFGPTLMWPETDSINVAMTTVFQNQVIEFLVQEWNDVYTM</sequence>
<reference evidence="6" key="1">
    <citation type="submission" date="2021-01" db="UniProtKB">
        <authorList>
            <consortium name="EnsemblMetazoa"/>
        </authorList>
    </citation>
    <scope>IDENTIFICATION</scope>
</reference>
<dbReference type="GO" id="GO:0005096">
    <property type="term" value="F:GTPase activator activity"/>
    <property type="evidence" value="ECO:0007669"/>
    <property type="project" value="UniProtKB-KW"/>
</dbReference>
<name>A0A7M5XF74_9CNID</name>
<dbReference type="PROSITE" id="PS50238">
    <property type="entry name" value="RHOGAP"/>
    <property type="match status" value="1"/>
</dbReference>
<feature type="domain" description="Rho-GAP" evidence="5">
    <location>
        <begin position="499"/>
        <end position="688"/>
    </location>
</feature>
<dbReference type="InterPro" id="IPR001849">
    <property type="entry name" value="PH_domain"/>
</dbReference>
<accession>A0A7M5XF74</accession>
<feature type="compositionally biased region" description="Low complexity" evidence="2">
    <location>
        <begin position="433"/>
        <end position="443"/>
    </location>
</feature>